<evidence type="ECO:0000313" key="15">
    <source>
        <dbReference type="EMBL" id="MDT1062286.1"/>
    </source>
</evidence>
<dbReference type="InterPro" id="IPR005467">
    <property type="entry name" value="His_kinase_dom"/>
</dbReference>
<dbReference type="PROSITE" id="PS50885">
    <property type="entry name" value="HAMP"/>
    <property type="match status" value="1"/>
</dbReference>
<evidence type="ECO:0000256" key="2">
    <source>
        <dbReference type="ARBA" id="ARBA00004370"/>
    </source>
</evidence>
<evidence type="ECO:0000256" key="6">
    <source>
        <dbReference type="ARBA" id="ARBA00022777"/>
    </source>
</evidence>
<keyword evidence="6" id="KW-0418">Kinase</keyword>
<feature type="coiled-coil region" evidence="9">
    <location>
        <begin position="430"/>
        <end position="478"/>
    </location>
</feature>
<feature type="domain" description="Response regulatory" evidence="13">
    <location>
        <begin position="913"/>
        <end position="1031"/>
    </location>
</feature>
<dbReference type="Proteomes" id="UP001251085">
    <property type="component" value="Unassembled WGS sequence"/>
</dbReference>
<evidence type="ECO:0000256" key="3">
    <source>
        <dbReference type="ARBA" id="ARBA00012438"/>
    </source>
</evidence>
<dbReference type="Pfam" id="PF02518">
    <property type="entry name" value="HATPase_c"/>
    <property type="match status" value="1"/>
</dbReference>
<feature type="transmembrane region" description="Helical" evidence="11">
    <location>
        <begin position="192"/>
        <end position="215"/>
    </location>
</feature>
<keyword evidence="11" id="KW-1133">Transmembrane helix</keyword>
<evidence type="ECO:0000256" key="8">
    <source>
        <dbReference type="PROSITE-ProRule" id="PRU00169"/>
    </source>
</evidence>
<dbReference type="Gene3D" id="3.30.450.40">
    <property type="match status" value="1"/>
</dbReference>
<evidence type="ECO:0000256" key="4">
    <source>
        <dbReference type="ARBA" id="ARBA00022553"/>
    </source>
</evidence>
<feature type="domain" description="Histidine kinase" evidence="12">
    <location>
        <begin position="509"/>
        <end position="730"/>
    </location>
</feature>
<dbReference type="CDD" id="cd17546">
    <property type="entry name" value="REC_hyHK_CKI1_RcsC-like"/>
    <property type="match status" value="1"/>
</dbReference>
<dbReference type="Gene3D" id="1.10.287.130">
    <property type="match status" value="1"/>
</dbReference>
<dbReference type="EMBL" id="JAVRQI010000007">
    <property type="protein sequence ID" value="MDT1062286.1"/>
    <property type="molecule type" value="Genomic_DNA"/>
</dbReference>
<dbReference type="CDD" id="cd00082">
    <property type="entry name" value="HisKA"/>
    <property type="match status" value="1"/>
</dbReference>
<feature type="modified residue" description="4-aspartylphosphate" evidence="8">
    <location>
        <position position="963"/>
    </location>
</feature>
<dbReference type="Gene3D" id="3.40.50.2300">
    <property type="match status" value="2"/>
</dbReference>
<keyword evidence="11" id="KW-0812">Transmembrane</keyword>
<evidence type="ECO:0000259" key="12">
    <source>
        <dbReference type="PROSITE" id="PS50109"/>
    </source>
</evidence>
<dbReference type="SMART" id="SM00387">
    <property type="entry name" value="HATPase_c"/>
    <property type="match status" value="1"/>
</dbReference>
<dbReference type="PANTHER" id="PTHR45339">
    <property type="entry name" value="HYBRID SIGNAL TRANSDUCTION HISTIDINE KINASE J"/>
    <property type="match status" value="1"/>
</dbReference>
<dbReference type="InterPro" id="IPR011006">
    <property type="entry name" value="CheY-like_superfamily"/>
</dbReference>
<dbReference type="SUPFAM" id="SSF52172">
    <property type="entry name" value="CheY-like"/>
    <property type="match status" value="2"/>
</dbReference>
<keyword evidence="7" id="KW-0902">Two-component regulatory system</keyword>
<evidence type="ECO:0000259" key="13">
    <source>
        <dbReference type="PROSITE" id="PS50110"/>
    </source>
</evidence>
<evidence type="ECO:0000256" key="9">
    <source>
        <dbReference type="SAM" id="Coils"/>
    </source>
</evidence>
<gene>
    <name evidence="15" type="ORF">RM190_10475</name>
</gene>
<dbReference type="PROSITE" id="PS50109">
    <property type="entry name" value="HIS_KIN"/>
    <property type="match status" value="1"/>
</dbReference>
<sequence>MTNRTIGFSLGSQLAAVMLSFLLIVAVVTFVVNIGTRHLSSAQNEVRDLTASLTAIEAVERAILARELALVDTLSRGTDESREKFDKAHQETLTAVERLLRLPGLDAQAVADAVAIQVAATQWMNERAIPLLTRIEGTVTPGARAQALSYFLTTNVTERIDSFPRESFDRLDGLVEGQLDEAREKRNDAIEWLRTASIIAAVCVALAALLAYLVLYKRIGAPLKRLAVTMHRLANDDRAEAVPFQDRPDEIGAMSRSLLIFRNLATERSADLQAREALTELSQIIQRQKTLKDFADAALQTLAPHIKAGVGVFFAFDEASQTLNLYASYGFRERRHVATSYKLGEGLVGQCALERKAIMLSPVPDDYVRIHSGTGEGTPALVLVVPVLVQDRLIGVMEFAMVDTPDDVRRRIVEDAPGIVALPLENLRRVLRTRELLEQSQRQTEELQAAEEELRAQQEALQATNDELERRSDELALQGQKLIESRQEAISRAEEVERANQYKSRFLANMSHELRTPLNSMLILAQDLAENDQGNLDKEQVEAASVIHTSGVSLLRLINDILDLSKIEAGKLETSRERVSPAAFCHTLERTFRPLAEQKGLEFTLHFAPDLPTQIWTDGGKLEQIANNLIGNALKFTAEGSVKVDVSSQDNGQVLSLRVTDTGIGIPGDKLQAIFRPFEQVDGSTRRQFGGTGLGLAISRQLVQLLGGELVVSSVEGEGSTFHMTLPLQAGDGTTEAAPEPAMPVRKPVLNGGDNPGNSVTTQDRSAVLVIEDDPGTQVAISQLLSRAGIEVVSAMTGEDALSLMAARSFGCVILDIGLPDVTGFELLDKMYARAERAPVVIYSARDLSPDETLRLRAFTDSIVLKGEHSQKRLLDEVEQFLKGQPRPAPNGSAPPVAAPAPARPETASISGKVLLVDDDMRNIYALAKVLRGKGMDVILAQDGIKALAELEANPGVQIVLMDMMMPNMDGYEAMTEIRKRGGEWKQLPIIALTAKAMKDDRDKCLAAGATDYMTKPVEVPKLLTMIREHLPNGK</sequence>
<protein>
    <recommendedName>
        <fullName evidence="3">histidine kinase</fullName>
        <ecNumber evidence="3">2.7.13.3</ecNumber>
    </recommendedName>
</protein>
<dbReference type="CDD" id="cd16922">
    <property type="entry name" value="HATPase_EvgS-ArcB-TorS-like"/>
    <property type="match status" value="1"/>
</dbReference>
<dbReference type="RefSeq" id="WP_311759383.1">
    <property type="nucleotide sequence ID" value="NZ_JAVRQI010000007.1"/>
</dbReference>
<dbReference type="PROSITE" id="PS50110">
    <property type="entry name" value="RESPONSE_REGULATORY"/>
    <property type="match status" value="2"/>
</dbReference>
<accession>A0ABU3EDT5</accession>
<evidence type="ECO:0000256" key="1">
    <source>
        <dbReference type="ARBA" id="ARBA00000085"/>
    </source>
</evidence>
<evidence type="ECO:0000313" key="16">
    <source>
        <dbReference type="Proteomes" id="UP001251085"/>
    </source>
</evidence>
<keyword evidence="9" id="KW-0175">Coiled coil</keyword>
<dbReference type="SUPFAM" id="SSF55781">
    <property type="entry name" value="GAF domain-like"/>
    <property type="match status" value="1"/>
</dbReference>
<dbReference type="EC" id="2.7.13.3" evidence="3"/>
<evidence type="ECO:0000259" key="14">
    <source>
        <dbReference type="PROSITE" id="PS50885"/>
    </source>
</evidence>
<dbReference type="InterPro" id="IPR036890">
    <property type="entry name" value="HATPase_C_sf"/>
</dbReference>
<dbReference type="InterPro" id="IPR029016">
    <property type="entry name" value="GAF-like_dom_sf"/>
</dbReference>
<comment type="caution">
    <text evidence="15">The sequence shown here is derived from an EMBL/GenBank/DDBJ whole genome shotgun (WGS) entry which is preliminary data.</text>
</comment>
<dbReference type="SUPFAM" id="SSF158472">
    <property type="entry name" value="HAMP domain-like"/>
    <property type="match status" value="1"/>
</dbReference>
<feature type="region of interest" description="Disordered" evidence="10">
    <location>
        <begin position="883"/>
        <end position="905"/>
    </location>
</feature>
<dbReference type="InterPro" id="IPR001789">
    <property type="entry name" value="Sig_transdc_resp-reg_receiver"/>
</dbReference>
<feature type="domain" description="HAMP" evidence="14">
    <location>
        <begin position="217"/>
        <end position="270"/>
    </location>
</feature>
<dbReference type="InterPro" id="IPR003594">
    <property type="entry name" value="HATPase_dom"/>
</dbReference>
<dbReference type="SMART" id="SM00448">
    <property type="entry name" value="REC"/>
    <property type="match status" value="2"/>
</dbReference>
<comment type="subcellular location">
    <subcellularLocation>
        <location evidence="2">Membrane</location>
    </subcellularLocation>
</comment>
<feature type="modified residue" description="4-aspartylphosphate" evidence="8">
    <location>
        <position position="816"/>
    </location>
</feature>
<dbReference type="SUPFAM" id="SSF55874">
    <property type="entry name" value="ATPase domain of HSP90 chaperone/DNA topoisomerase II/histidine kinase"/>
    <property type="match status" value="1"/>
</dbReference>
<dbReference type="InterPro" id="IPR003018">
    <property type="entry name" value="GAF"/>
</dbReference>
<name>A0ABU3EDT5_9RHOB</name>
<proteinExistence type="predicted"/>
<dbReference type="Gene3D" id="6.10.340.10">
    <property type="match status" value="1"/>
</dbReference>
<dbReference type="PRINTS" id="PR00344">
    <property type="entry name" value="BCTRLSENSOR"/>
</dbReference>
<feature type="domain" description="Response regulatory" evidence="13">
    <location>
        <begin position="767"/>
        <end position="881"/>
    </location>
</feature>
<dbReference type="Pfam" id="PF00512">
    <property type="entry name" value="HisKA"/>
    <property type="match status" value="1"/>
</dbReference>
<keyword evidence="4 8" id="KW-0597">Phosphoprotein</keyword>
<organism evidence="15 16">
    <name type="scientific">Paracoccus broussonetiae</name>
    <dbReference type="NCBI Taxonomy" id="3075834"/>
    <lineage>
        <taxon>Bacteria</taxon>
        <taxon>Pseudomonadati</taxon>
        <taxon>Pseudomonadota</taxon>
        <taxon>Alphaproteobacteria</taxon>
        <taxon>Rhodobacterales</taxon>
        <taxon>Paracoccaceae</taxon>
        <taxon>Paracoccus</taxon>
    </lineage>
</organism>
<keyword evidence="11" id="KW-0472">Membrane</keyword>
<dbReference type="Pfam" id="PF13185">
    <property type="entry name" value="GAF_2"/>
    <property type="match status" value="1"/>
</dbReference>
<dbReference type="PANTHER" id="PTHR45339:SF1">
    <property type="entry name" value="HYBRID SIGNAL TRANSDUCTION HISTIDINE KINASE J"/>
    <property type="match status" value="1"/>
</dbReference>
<reference evidence="16" key="1">
    <citation type="submission" date="2023-07" db="EMBL/GenBank/DDBJ databases">
        <title>Characterization of two Paracoccaceae strains isolated from Phycosphere and proposal of Xinfangfangia lacusdiani sp. nov.</title>
        <authorList>
            <person name="Deng Y."/>
            <person name="Zhang Y.Q."/>
        </authorList>
    </citation>
    <scope>NUCLEOTIDE SEQUENCE [LARGE SCALE GENOMIC DNA]</scope>
    <source>
        <strain evidence="16">CPCC 101403</strain>
    </source>
</reference>
<keyword evidence="5" id="KW-0808">Transferase</keyword>
<dbReference type="InterPro" id="IPR004358">
    <property type="entry name" value="Sig_transdc_His_kin-like_C"/>
</dbReference>
<dbReference type="Gene3D" id="3.30.565.10">
    <property type="entry name" value="Histidine kinase-like ATPase, C-terminal domain"/>
    <property type="match status" value="1"/>
</dbReference>
<keyword evidence="16" id="KW-1185">Reference proteome</keyword>
<evidence type="ECO:0000256" key="7">
    <source>
        <dbReference type="ARBA" id="ARBA00023012"/>
    </source>
</evidence>
<feature type="transmembrane region" description="Helical" evidence="11">
    <location>
        <begin position="12"/>
        <end position="34"/>
    </location>
</feature>
<dbReference type="InterPro" id="IPR036097">
    <property type="entry name" value="HisK_dim/P_sf"/>
</dbReference>
<dbReference type="InterPro" id="IPR003661">
    <property type="entry name" value="HisK_dim/P_dom"/>
</dbReference>
<evidence type="ECO:0000256" key="11">
    <source>
        <dbReference type="SAM" id="Phobius"/>
    </source>
</evidence>
<dbReference type="SMART" id="SM00388">
    <property type="entry name" value="HisKA"/>
    <property type="match status" value="1"/>
</dbReference>
<comment type="catalytic activity">
    <reaction evidence="1">
        <text>ATP + protein L-histidine = ADP + protein N-phospho-L-histidine.</text>
        <dbReference type="EC" id="2.7.13.3"/>
    </reaction>
</comment>
<dbReference type="InterPro" id="IPR003660">
    <property type="entry name" value="HAMP_dom"/>
</dbReference>
<evidence type="ECO:0000256" key="5">
    <source>
        <dbReference type="ARBA" id="ARBA00022679"/>
    </source>
</evidence>
<evidence type="ECO:0000256" key="10">
    <source>
        <dbReference type="SAM" id="MobiDB-lite"/>
    </source>
</evidence>
<dbReference type="Pfam" id="PF00672">
    <property type="entry name" value="HAMP"/>
    <property type="match status" value="1"/>
</dbReference>
<dbReference type="Pfam" id="PF00072">
    <property type="entry name" value="Response_reg"/>
    <property type="match status" value="2"/>
</dbReference>
<dbReference type="SUPFAM" id="SSF47384">
    <property type="entry name" value="Homodimeric domain of signal transducing histidine kinase"/>
    <property type="match status" value="1"/>
</dbReference>